<dbReference type="Gene3D" id="3.10.350.10">
    <property type="entry name" value="LysM domain"/>
    <property type="match status" value="1"/>
</dbReference>
<dbReference type="eggNOG" id="COG1652">
    <property type="taxonomic scope" value="Bacteria"/>
</dbReference>
<dbReference type="InterPro" id="IPR036779">
    <property type="entry name" value="LysM_dom_sf"/>
</dbReference>
<dbReference type="Pfam" id="PF01476">
    <property type="entry name" value="LysM"/>
    <property type="match status" value="1"/>
</dbReference>
<dbReference type="PANTHER" id="PTHR34700:SF4">
    <property type="entry name" value="PHAGE-LIKE ELEMENT PBSX PROTEIN XKDP"/>
    <property type="match status" value="1"/>
</dbReference>
<dbReference type="SUPFAM" id="SSF54106">
    <property type="entry name" value="LysM domain"/>
    <property type="match status" value="1"/>
</dbReference>
<dbReference type="EMBL" id="CP009888">
    <property type="protein sequence ID" value="AIY64296.1"/>
    <property type="molecule type" value="Genomic_DNA"/>
</dbReference>
<gene>
    <name evidence="3" type="ORF">OM33_03330</name>
</gene>
<sequence>MVKKLTAAIVALTMAFPTLADVLQIRKDAPKEYVVEKGDTLWDISAIYLDQPWLWPELWRLNPQIDNPHLIYPGDKLSLVYDSQGRPMLVINQKFKKLSPGVRKTMKKGDAIPTLPLEVIRPFLTFEQALDKEDIDTRPVVLGANSNVKNIKTDHIIYVKGDLERSQFYGIYRQGDPYIDPETEEVLGHEAILVGTGRAFRTGDEANAVPASVRVKNSKREVRQGDFLMPALEGQTLPAFFMMKRPETDISGTIIDTSSKLREFSTMDVVVLNRGEKDSIKAGHVLDIRRASPTVVVGKDGPKYKDAASRYERTMSYFGDGEDSREWNMPKEKVGELMVFKVYDKVSYAIVTKTLEPVRVGDTIHVDN</sequence>
<dbReference type="RefSeq" id="WP_038638755.1">
    <property type="nucleotide sequence ID" value="NZ_CP009888.1"/>
</dbReference>
<dbReference type="InterPro" id="IPR018392">
    <property type="entry name" value="LysM"/>
</dbReference>
<dbReference type="AlphaFoldDB" id="A0A0A7EE05"/>
<dbReference type="CDD" id="cd00118">
    <property type="entry name" value="LysM"/>
    <property type="match status" value="1"/>
</dbReference>
<keyword evidence="4" id="KW-1185">Reference proteome</keyword>
<dbReference type="Proteomes" id="UP000030341">
    <property type="component" value="Chromosome 1"/>
</dbReference>
<organism evidence="3 4">
    <name type="scientific">Pseudoalteromonas piratica</name>
    <dbReference type="NCBI Taxonomy" id="1348114"/>
    <lineage>
        <taxon>Bacteria</taxon>
        <taxon>Pseudomonadati</taxon>
        <taxon>Pseudomonadota</taxon>
        <taxon>Gammaproteobacteria</taxon>
        <taxon>Alteromonadales</taxon>
        <taxon>Pseudoalteromonadaceae</taxon>
        <taxon>Pseudoalteromonas</taxon>
    </lineage>
</organism>
<dbReference type="STRING" id="1348114.OM33_03330"/>
<feature type="domain" description="LysM" evidence="2">
    <location>
        <begin position="31"/>
        <end position="79"/>
    </location>
</feature>
<accession>A0A0A7EE05</accession>
<evidence type="ECO:0000313" key="4">
    <source>
        <dbReference type="Proteomes" id="UP000030341"/>
    </source>
</evidence>
<protein>
    <submittedName>
        <fullName evidence="3">Peptidoglycan-binding protein</fullName>
    </submittedName>
</protein>
<feature type="chain" id="PRO_5002037858" evidence="1">
    <location>
        <begin position="21"/>
        <end position="368"/>
    </location>
</feature>
<dbReference type="HOGENOM" id="CLU_050533_1_1_6"/>
<evidence type="ECO:0000256" key="1">
    <source>
        <dbReference type="SAM" id="SignalP"/>
    </source>
</evidence>
<reference evidence="3 4" key="1">
    <citation type="submission" date="2014-11" db="EMBL/GenBank/DDBJ databases">
        <title>Complete Genome Sequence of Pseudoalteromonas sp. Strain OCN003 Isolated from Kaneohe Bay, Oahu, Hawaii.</title>
        <authorList>
            <person name="Beurmann S."/>
            <person name="Videau P."/>
            <person name="Ushijima B."/>
            <person name="Smith A.M."/>
            <person name="Aeby G.S."/>
            <person name="Callahan S.M."/>
            <person name="Belcaid M."/>
        </authorList>
    </citation>
    <scope>NUCLEOTIDE SEQUENCE [LARGE SCALE GENOMIC DNA]</scope>
    <source>
        <strain evidence="3 4">OCN003</strain>
    </source>
</reference>
<dbReference type="OrthoDB" id="9765158at2"/>
<evidence type="ECO:0000313" key="3">
    <source>
        <dbReference type="EMBL" id="AIY64296.1"/>
    </source>
</evidence>
<keyword evidence="1" id="KW-0732">Signal</keyword>
<dbReference type="PANTHER" id="PTHR34700">
    <property type="entry name" value="POTASSIUM BINDING PROTEIN KBP"/>
    <property type="match status" value="1"/>
</dbReference>
<name>A0A0A7EE05_9GAMM</name>
<dbReference type="PROSITE" id="PS51782">
    <property type="entry name" value="LYSM"/>
    <property type="match status" value="1"/>
</dbReference>
<dbReference type="InterPro" id="IPR052196">
    <property type="entry name" value="Bact_Kbp"/>
</dbReference>
<evidence type="ECO:0000259" key="2">
    <source>
        <dbReference type="PROSITE" id="PS51782"/>
    </source>
</evidence>
<proteinExistence type="predicted"/>
<dbReference type="KEGG" id="pseo:OM33_03330"/>
<feature type="signal peptide" evidence="1">
    <location>
        <begin position="1"/>
        <end position="20"/>
    </location>
</feature>